<organism evidence="1 2">
    <name type="scientific">Liparis tanakae</name>
    <name type="common">Tanaka's snailfish</name>
    <dbReference type="NCBI Taxonomy" id="230148"/>
    <lineage>
        <taxon>Eukaryota</taxon>
        <taxon>Metazoa</taxon>
        <taxon>Chordata</taxon>
        <taxon>Craniata</taxon>
        <taxon>Vertebrata</taxon>
        <taxon>Euteleostomi</taxon>
        <taxon>Actinopterygii</taxon>
        <taxon>Neopterygii</taxon>
        <taxon>Teleostei</taxon>
        <taxon>Neoteleostei</taxon>
        <taxon>Acanthomorphata</taxon>
        <taxon>Eupercaria</taxon>
        <taxon>Perciformes</taxon>
        <taxon>Cottioidei</taxon>
        <taxon>Cottales</taxon>
        <taxon>Liparidae</taxon>
        <taxon>Liparis</taxon>
    </lineage>
</organism>
<reference evidence="1 2" key="1">
    <citation type="submission" date="2019-03" db="EMBL/GenBank/DDBJ databases">
        <title>First draft genome of Liparis tanakae, snailfish: a comprehensive survey of snailfish specific genes.</title>
        <authorList>
            <person name="Kim W."/>
            <person name="Song I."/>
            <person name="Jeong J.-H."/>
            <person name="Kim D."/>
            <person name="Kim S."/>
            <person name="Ryu S."/>
            <person name="Song J.Y."/>
            <person name="Lee S.K."/>
        </authorList>
    </citation>
    <scope>NUCLEOTIDE SEQUENCE [LARGE SCALE GENOMIC DNA]</scope>
    <source>
        <tissue evidence="1">Muscle</tissue>
    </source>
</reference>
<proteinExistence type="predicted"/>
<dbReference type="Proteomes" id="UP000314294">
    <property type="component" value="Unassembled WGS sequence"/>
</dbReference>
<comment type="caution">
    <text evidence="1">The sequence shown here is derived from an EMBL/GenBank/DDBJ whole genome shotgun (WGS) entry which is preliminary data.</text>
</comment>
<evidence type="ECO:0000313" key="2">
    <source>
        <dbReference type="Proteomes" id="UP000314294"/>
    </source>
</evidence>
<gene>
    <name evidence="1" type="ORF">EYF80_021903</name>
</gene>
<name>A0A4Z2HSF8_9TELE</name>
<keyword evidence="2" id="KW-1185">Reference proteome</keyword>
<sequence length="229" mass="25737">MPPSPPPSLDPDQQSVEQRAALLLRDPLDLRVAEARVQGLAVAQRLRPRLVGARTHAHLEPHLGVVAAPFGPSAFTGDTEKMEDVPATTKPHSSWLWSSVRRRAPTVVPWYAMCHFFSALEASQWGLILQRGHVAYRDVDMTAPLYMLGIERTDNWNHVASDRSRQQNNNNQTLLTVNHVRLLHVALTTGLTALSTHSWHAVRYYSNLPSQAERFRQHAVEGKLRRSGE</sequence>
<evidence type="ECO:0000313" key="1">
    <source>
        <dbReference type="EMBL" id="TNN67934.1"/>
    </source>
</evidence>
<accession>A0A4Z2HSF8</accession>
<dbReference type="EMBL" id="SRLO01000197">
    <property type="protein sequence ID" value="TNN67934.1"/>
    <property type="molecule type" value="Genomic_DNA"/>
</dbReference>
<protein>
    <submittedName>
        <fullName evidence="1">Uncharacterized protein</fullName>
    </submittedName>
</protein>
<dbReference type="AlphaFoldDB" id="A0A4Z2HSF8"/>